<sequence>MRTLVLTAFAGFMGAAAPVMAEDFSDPTWPCVQRKVEELSLGLMWPVALPEGEVEDPALAADIRDLAGTLAVRRLEMDALRQAAEEFTDRWPENTGANLGLAFAQTFKSLNTRRSQIINGIADFSLGQIALAEKIDDMRLEMDTALEADDPDYDRIDALEEKLDWDQVIYSDRQQSITYLCETPQLIEKRLFAIAQMLQDVAKD</sequence>
<protein>
    <recommendedName>
        <fullName evidence="4">Lysozyme inhibitor LprI N-terminal domain-containing protein</fullName>
    </recommendedName>
</protein>
<keyword evidence="3" id="KW-1185">Reference proteome</keyword>
<dbReference type="PATRIC" id="fig|1641875.4.peg.2235"/>
<feature type="chain" id="PRO_5006663810" description="Lysozyme inhibitor LprI N-terminal domain-containing protein" evidence="1">
    <location>
        <begin position="22"/>
        <end position="204"/>
    </location>
</feature>
<evidence type="ECO:0000256" key="1">
    <source>
        <dbReference type="SAM" id="SignalP"/>
    </source>
</evidence>
<dbReference type="OrthoDB" id="6159094at2"/>
<gene>
    <name evidence="2" type="ORF">XM53_18530</name>
</gene>
<keyword evidence="1" id="KW-0732">Signal</keyword>
<dbReference type="AlphaFoldDB" id="A0A0T5NQF8"/>
<evidence type="ECO:0000313" key="3">
    <source>
        <dbReference type="Proteomes" id="UP000051295"/>
    </source>
</evidence>
<name>A0A0T5NQF8_9RHOB</name>
<dbReference type="EMBL" id="LAXJ01000025">
    <property type="protein sequence ID" value="KRS10926.1"/>
    <property type="molecule type" value="Genomic_DNA"/>
</dbReference>
<comment type="caution">
    <text evidence="2">The sequence shown here is derived from an EMBL/GenBank/DDBJ whole genome shotgun (WGS) entry which is preliminary data.</text>
</comment>
<dbReference type="STRING" id="1641875.XM53_18530"/>
<organism evidence="2 3">
    <name type="scientific">Roseovarius atlanticus</name>
    <dbReference type="NCBI Taxonomy" id="1641875"/>
    <lineage>
        <taxon>Bacteria</taxon>
        <taxon>Pseudomonadati</taxon>
        <taxon>Pseudomonadota</taxon>
        <taxon>Alphaproteobacteria</taxon>
        <taxon>Rhodobacterales</taxon>
        <taxon>Roseobacteraceae</taxon>
        <taxon>Roseovarius</taxon>
    </lineage>
</organism>
<evidence type="ECO:0008006" key="4">
    <source>
        <dbReference type="Google" id="ProtNLM"/>
    </source>
</evidence>
<reference evidence="2 3" key="1">
    <citation type="submission" date="2015-04" db="EMBL/GenBank/DDBJ databases">
        <title>The draft genome sequence of Roseovarius sp.R12b.</title>
        <authorList>
            <person name="Li G."/>
            <person name="Lai Q."/>
            <person name="Shao Z."/>
            <person name="Yan P."/>
        </authorList>
    </citation>
    <scope>NUCLEOTIDE SEQUENCE [LARGE SCALE GENOMIC DNA]</scope>
    <source>
        <strain evidence="2 3">R12B</strain>
    </source>
</reference>
<accession>A0A0T5NQF8</accession>
<evidence type="ECO:0000313" key="2">
    <source>
        <dbReference type="EMBL" id="KRS10926.1"/>
    </source>
</evidence>
<proteinExistence type="predicted"/>
<feature type="signal peptide" evidence="1">
    <location>
        <begin position="1"/>
        <end position="21"/>
    </location>
</feature>
<dbReference type="Proteomes" id="UP000051295">
    <property type="component" value="Unassembled WGS sequence"/>
</dbReference>
<dbReference type="RefSeq" id="WP_057796052.1">
    <property type="nucleotide sequence ID" value="NZ_LAXJ01000025.1"/>
</dbReference>